<protein>
    <submittedName>
        <fullName evidence="3">Oxidoreductase, Gfo/Idh/MocA family</fullName>
    </submittedName>
</protein>
<dbReference type="InterPro" id="IPR036291">
    <property type="entry name" value="NAD(P)-bd_dom_sf"/>
</dbReference>
<dbReference type="Pfam" id="PF01408">
    <property type="entry name" value="GFO_IDH_MocA"/>
    <property type="match status" value="1"/>
</dbReference>
<dbReference type="Gene3D" id="3.30.360.10">
    <property type="entry name" value="Dihydrodipicolinate Reductase, domain 2"/>
    <property type="match status" value="1"/>
</dbReference>
<dbReference type="PANTHER" id="PTHR43708:SF3">
    <property type="entry name" value="OXIDOREDUCTASE"/>
    <property type="match status" value="1"/>
</dbReference>
<dbReference type="AlphaFoldDB" id="V4R5Q2"/>
<dbReference type="InterPro" id="IPR055170">
    <property type="entry name" value="GFO_IDH_MocA-like_dom"/>
</dbReference>
<accession>V4R5Q2</accession>
<comment type="caution">
    <text evidence="3">The sequence shown here is derived from an EMBL/GenBank/DDBJ whole genome shotgun (WGS) entry which is preliminary data.</text>
</comment>
<name>V4R5Q2_9HYPH</name>
<feature type="domain" description="Gfo/Idh/MocA-like oxidoreductase N-terminal" evidence="1">
    <location>
        <begin position="15"/>
        <end position="145"/>
    </location>
</feature>
<evidence type="ECO:0000313" key="4">
    <source>
        <dbReference type="Proteomes" id="UP000017819"/>
    </source>
</evidence>
<feature type="domain" description="GFO/IDH/MocA-like oxidoreductase" evidence="2">
    <location>
        <begin position="153"/>
        <end position="282"/>
    </location>
</feature>
<evidence type="ECO:0000259" key="2">
    <source>
        <dbReference type="Pfam" id="PF22725"/>
    </source>
</evidence>
<keyword evidence="4" id="KW-1185">Reference proteome</keyword>
<dbReference type="InterPro" id="IPR000683">
    <property type="entry name" value="Gfo/Idh/MocA-like_OxRdtase_N"/>
</dbReference>
<dbReference type="PANTHER" id="PTHR43708">
    <property type="entry name" value="CONSERVED EXPRESSED OXIDOREDUCTASE (EUROFUNG)"/>
    <property type="match status" value="1"/>
</dbReference>
<organism evidence="3 4">
    <name type="scientific">Lutibaculum baratangense AMV1</name>
    <dbReference type="NCBI Taxonomy" id="631454"/>
    <lineage>
        <taxon>Bacteria</taxon>
        <taxon>Pseudomonadati</taxon>
        <taxon>Pseudomonadota</taxon>
        <taxon>Alphaproteobacteria</taxon>
        <taxon>Hyphomicrobiales</taxon>
        <taxon>Tepidamorphaceae</taxon>
        <taxon>Lutibaculum</taxon>
    </lineage>
</organism>
<evidence type="ECO:0000313" key="3">
    <source>
        <dbReference type="EMBL" id="ESR27282.1"/>
    </source>
</evidence>
<sequence length="387" mass="42148">MMAITGRDEKHLGRIRLGMVGGGQGAFIGGVHRVASRLDDHYTLVAGAFSSDPERAKASGRELGLPEERCYGSFEEMAKREKRLKDGIEAVSVVTPNHMHFPVAREFLKRGIHVICDKPLTTNLRDAKRLKDAAEKSGATFAVTYNYTGYPMVRQARAMVEAGEIGEIRLVQVEYPQDWLTEEVHNKQADWRTDPEMAGAGGCVGDIGTHAYHMACFVSGLQAESIAAELSTFVEGRRLDDNVQVMLRFTNGARGMLWASQVAVGNENGLRFRIYGTKGGLEWEQENPNWLWHAPFGEPKRRITRGGAGAGDAAGRVSRIPAGHPEGYLEGFANIYSEVAQAILAARDGGKVDAAVSFPRIDDGVKGVAFIEACVKSSGRNAGWVSL</sequence>
<dbReference type="Pfam" id="PF22725">
    <property type="entry name" value="GFO_IDH_MocA_C3"/>
    <property type="match status" value="1"/>
</dbReference>
<gene>
    <name evidence="3" type="ORF">N177_0261</name>
</gene>
<dbReference type="SUPFAM" id="SSF55347">
    <property type="entry name" value="Glyceraldehyde-3-phosphate dehydrogenase-like, C-terminal domain"/>
    <property type="match status" value="1"/>
</dbReference>
<dbReference type="PATRIC" id="fig|631454.5.peg.259"/>
<dbReference type="eggNOG" id="COG0673">
    <property type="taxonomic scope" value="Bacteria"/>
</dbReference>
<dbReference type="GO" id="GO:0000166">
    <property type="term" value="F:nucleotide binding"/>
    <property type="evidence" value="ECO:0007669"/>
    <property type="project" value="InterPro"/>
</dbReference>
<dbReference type="EMBL" id="AWXZ01000007">
    <property type="protein sequence ID" value="ESR27282.1"/>
    <property type="molecule type" value="Genomic_DNA"/>
</dbReference>
<dbReference type="Gene3D" id="3.40.50.720">
    <property type="entry name" value="NAD(P)-binding Rossmann-like Domain"/>
    <property type="match status" value="1"/>
</dbReference>
<dbReference type="Proteomes" id="UP000017819">
    <property type="component" value="Unassembled WGS sequence"/>
</dbReference>
<proteinExistence type="predicted"/>
<dbReference type="STRING" id="631454.N177_0261"/>
<reference evidence="3 4" key="1">
    <citation type="journal article" date="2014" name="Genome Announc.">
        <title>Draft Genome Sequence of Lutibaculum baratangense Strain AMV1T, Isolated from a Mud Volcano in Andamans, India.</title>
        <authorList>
            <person name="Singh A."/>
            <person name="Sreenivas A."/>
            <person name="Sathyanarayana Reddy G."/>
            <person name="Pinnaka A.K."/>
            <person name="Shivaji S."/>
        </authorList>
    </citation>
    <scope>NUCLEOTIDE SEQUENCE [LARGE SCALE GENOMIC DNA]</scope>
    <source>
        <strain evidence="3 4">AMV1</strain>
    </source>
</reference>
<evidence type="ECO:0000259" key="1">
    <source>
        <dbReference type="Pfam" id="PF01408"/>
    </source>
</evidence>
<dbReference type="InterPro" id="IPR051317">
    <property type="entry name" value="Gfo/Idh/MocA_oxidoreduct"/>
</dbReference>
<dbReference type="SUPFAM" id="SSF51735">
    <property type="entry name" value="NAD(P)-binding Rossmann-fold domains"/>
    <property type="match status" value="1"/>
</dbReference>